<evidence type="ECO:0008006" key="12">
    <source>
        <dbReference type="Google" id="ProtNLM"/>
    </source>
</evidence>
<reference evidence="11" key="1">
    <citation type="submission" date="2018-09" db="EMBL/GenBank/DDBJ databases">
        <authorList>
            <person name="Livingstone P.G."/>
            <person name="Whitworth D.E."/>
        </authorList>
    </citation>
    <scope>NUCLEOTIDE SEQUENCE [LARGE SCALE GENOMIC DNA]</scope>
    <source>
        <strain evidence="11">CA040B</strain>
    </source>
</reference>
<dbReference type="EMBL" id="RAWG01000287">
    <property type="protein sequence ID" value="RKH36705.1"/>
    <property type="molecule type" value="Genomic_DNA"/>
</dbReference>
<protein>
    <recommendedName>
        <fullName evidence="12">Bestrophin</fullName>
    </recommendedName>
</protein>
<keyword evidence="3" id="KW-1003">Cell membrane</keyword>
<dbReference type="GO" id="GO:0005254">
    <property type="term" value="F:chloride channel activity"/>
    <property type="evidence" value="ECO:0007669"/>
    <property type="project" value="InterPro"/>
</dbReference>
<evidence type="ECO:0000256" key="6">
    <source>
        <dbReference type="ARBA" id="ARBA00023065"/>
    </source>
</evidence>
<accession>A0A3A8N6G9</accession>
<sequence length="304" mass="34160">MIEYDPHRWWSYFHYLRGSMVKEIVGRVLMCVVWAAGVVAFSGHVAHVGVPPTVHTLAGISLSLLLVFRTNASYDRFWEGRKLWGGIVNETRNLMRASEPFLGRTPLFAPLVRWTAAFPFAASAWLRGQRQLGPRAGDLPPDELQTTLKAQHVPLMVARRMSAVLDEGRRAGLYPEYVQMQLDQNVHQLIDYLGGCERIHRTPMPFAYMVHLRRALILYCFTLPFALVDTFGWVTVPATFVVAYVFFGIEEIGVEIEDPFGTDDNDLPLDTICENIQNNLLAFLPPPGVKDPAPLTPPLEAGTV</sequence>
<dbReference type="Pfam" id="PF25539">
    <property type="entry name" value="Bestrophin_2"/>
    <property type="match status" value="1"/>
</dbReference>
<keyword evidence="11" id="KW-1185">Reference proteome</keyword>
<evidence type="ECO:0000256" key="1">
    <source>
        <dbReference type="ARBA" id="ARBA00004651"/>
    </source>
</evidence>
<evidence type="ECO:0000256" key="3">
    <source>
        <dbReference type="ARBA" id="ARBA00022475"/>
    </source>
</evidence>
<evidence type="ECO:0000256" key="4">
    <source>
        <dbReference type="ARBA" id="ARBA00022692"/>
    </source>
</evidence>
<proteinExistence type="inferred from homology"/>
<name>A0A3A8N6G9_9BACT</name>
<comment type="caution">
    <text evidence="10">The sequence shown here is derived from an EMBL/GenBank/DDBJ whole genome shotgun (WGS) entry which is preliminary data.</text>
</comment>
<feature type="transmembrane region" description="Helical" evidence="9">
    <location>
        <begin position="24"/>
        <end position="46"/>
    </location>
</feature>
<evidence type="ECO:0000256" key="7">
    <source>
        <dbReference type="ARBA" id="ARBA00023136"/>
    </source>
</evidence>
<evidence type="ECO:0000256" key="8">
    <source>
        <dbReference type="ARBA" id="ARBA00034708"/>
    </source>
</evidence>
<dbReference type="AlphaFoldDB" id="A0A3A8N6G9"/>
<feature type="transmembrane region" description="Helical" evidence="9">
    <location>
        <begin position="52"/>
        <end position="72"/>
    </location>
</feature>
<dbReference type="PANTHER" id="PTHR33281">
    <property type="entry name" value="UPF0187 PROTEIN YNEE"/>
    <property type="match status" value="1"/>
</dbReference>
<evidence type="ECO:0000256" key="2">
    <source>
        <dbReference type="ARBA" id="ARBA00022448"/>
    </source>
</evidence>
<evidence type="ECO:0000313" key="11">
    <source>
        <dbReference type="Proteomes" id="UP000273405"/>
    </source>
</evidence>
<keyword evidence="7 9" id="KW-0472">Membrane</keyword>
<dbReference type="GO" id="GO:0005886">
    <property type="term" value="C:plasma membrane"/>
    <property type="evidence" value="ECO:0007669"/>
    <property type="project" value="UniProtKB-SubCell"/>
</dbReference>
<organism evidence="10 11">
    <name type="scientific">Corallococcus sicarius</name>
    <dbReference type="NCBI Taxonomy" id="2316726"/>
    <lineage>
        <taxon>Bacteria</taxon>
        <taxon>Pseudomonadati</taxon>
        <taxon>Myxococcota</taxon>
        <taxon>Myxococcia</taxon>
        <taxon>Myxococcales</taxon>
        <taxon>Cystobacterineae</taxon>
        <taxon>Myxococcaceae</taxon>
        <taxon>Corallococcus</taxon>
    </lineage>
</organism>
<dbReference type="Proteomes" id="UP000273405">
    <property type="component" value="Unassembled WGS sequence"/>
</dbReference>
<gene>
    <name evidence="10" type="ORF">D7X12_32225</name>
</gene>
<evidence type="ECO:0000256" key="5">
    <source>
        <dbReference type="ARBA" id="ARBA00022989"/>
    </source>
</evidence>
<dbReference type="InterPro" id="IPR044669">
    <property type="entry name" value="YneE/VCCN1/2-like"/>
</dbReference>
<dbReference type="RefSeq" id="WP_120629066.1">
    <property type="nucleotide sequence ID" value="NZ_RAWG01000287.1"/>
</dbReference>
<evidence type="ECO:0000256" key="9">
    <source>
        <dbReference type="SAM" id="Phobius"/>
    </source>
</evidence>
<feature type="transmembrane region" description="Helical" evidence="9">
    <location>
        <begin position="216"/>
        <end position="247"/>
    </location>
</feature>
<comment type="similarity">
    <text evidence="8">Belongs to the anion channel-forming bestrophin (TC 1.A.46) family.</text>
</comment>
<keyword evidence="4 9" id="KW-0812">Transmembrane</keyword>
<keyword evidence="6" id="KW-0406">Ion transport</keyword>
<dbReference type="PANTHER" id="PTHR33281:SF19">
    <property type="entry name" value="VOLTAGE-DEPENDENT ANION CHANNEL-FORMING PROTEIN YNEE"/>
    <property type="match status" value="1"/>
</dbReference>
<comment type="subcellular location">
    <subcellularLocation>
        <location evidence="1">Cell membrane</location>
        <topology evidence="1">Multi-pass membrane protein</topology>
    </subcellularLocation>
</comment>
<keyword evidence="2" id="KW-0813">Transport</keyword>
<evidence type="ECO:0000313" key="10">
    <source>
        <dbReference type="EMBL" id="RKH36705.1"/>
    </source>
</evidence>
<keyword evidence="5 9" id="KW-1133">Transmembrane helix</keyword>
<dbReference type="OrthoDB" id="445589at2"/>